<keyword evidence="3" id="KW-1185">Reference proteome</keyword>
<dbReference type="Proteomes" id="UP000649955">
    <property type="component" value="Unassembled WGS sequence"/>
</dbReference>
<evidence type="ECO:0008006" key="4">
    <source>
        <dbReference type="Google" id="ProtNLM"/>
    </source>
</evidence>
<accession>A0ABQ3KQ93</accession>
<keyword evidence="1" id="KW-0732">Signal</keyword>
<feature type="signal peptide" evidence="1">
    <location>
        <begin position="1"/>
        <end position="27"/>
    </location>
</feature>
<dbReference type="RefSeq" id="WP_191316150.1">
    <property type="nucleotide sequence ID" value="NZ_BNAW01000054.1"/>
</dbReference>
<feature type="chain" id="PRO_5045554655" description="Secreted protein" evidence="1">
    <location>
        <begin position="28"/>
        <end position="100"/>
    </location>
</feature>
<protein>
    <recommendedName>
        <fullName evidence="4">Secreted protein</fullName>
    </recommendedName>
</protein>
<proteinExistence type="predicted"/>
<sequence>MHKSIMMAVSASAAGIALLAGTSAAHADVAQAAPVSTVAGPAAVLQAAAGYEWTYYDWYWTIGNCSWAGRQLMQGDPSIVTYRCGQNAYSTWNLDLLRRK</sequence>
<gene>
    <name evidence="2" type="ORF">GCM10017567_75970</name>
</gene>
<comment type="caution">
    <text evidence="2">The sequence shown here is derived from an EMBL/GenBank/DDBJ whole genome shotgun (WGS) entry which is preliminary data.</text>
</comment>
<reference evidence="3" key="1">
    <citation type="journal article" date="2019" name="Int. J. Syst. Evol. Microbiol.">
        <title>The Global Catalogue of Microorganisms (GCM) 10K type strain sequencing project: providing services to taxonomists for standard genome sequencing and annotation.</title>
        <authorList>
            <consortium name="The Broad Institute Genomics Platform"/>
            <consortium name="The Broad Institute Genome Sequencing Center for Infectious Disease"/>
            <person name="Wu L."/>
            <person name="Ma J."/>
        </authorList>
    </citation>
    <scope>NUCLEOTIDE SEQUENCE [LARGE SCALE GENOMIC DNA]</scope>
    <source>
        <strain evidence="3">CGMCC 4.7680</strain>
    </source>
</reference>
<evidence type="ECO:0000313" key="3">
    <source>
        <dbReference type="Proteomes" id="UP000649955"/>
    </source>
</evidence>
<organism evidence="2 3">
    <name type="scientific">Amycolatopsis bullii</name>
    <dbReference type="NCBI Taxonomy" id="941987"/>
    <lineage>
        <taxon>Bacteria</taxon>
        <taxon>Bacillati</taxon>
        <taxon>Actinomycetota</taxon>
        <taxon>Actinomycetes</taxon>
        <taxon>Pseudonocardiales</taxon>
        <taxon>Pseudonocardiaceae</taxon>
        <taxon>Amycolatopsis</taxon>
    </lineage>
</organism>
<evidence type="ECO:0000256" key="1">
    <source>
        <dbReference type="SAM" id="SignalP"/>
    </source>
</evidence>
<evidence type="ECO:0000313" key="2">
    <source>
        <dbReference type="EMBL" id="GHG42813.1"/>
    </source>
</evidence>
<dbReference type="EMBL" id="BNAW01000054">
    <property type="protein sequence ID" value="GHG42813.1"/>
    <property type="molecule type" value="Genomic_DNA"/>
</dbReference>
<name>A0ABQ3KQ93_9PSEU</name>